<reference evidence="2 3" key="1">
    <citation type="submission" date="2019-01" db="EMBL/GenBank/DDBJ databases">
        <title>Complete genome sequence of Cohnella hallensis HS21 isolated from Korean fir (Abies koreana) rhizospheric soil.</title>
        <authorList>
            <person name="Jiang L."/>
            <person name="Kang S.W."/>
            <person name="Kim S."/>
            <person name="Jung J."/>
            <person name="Kim C.Y."/>
            <person name="Kim D.H."/>
            <person name="Kim S.W."/>
            <person name="Lee J."/>
        </authorList>
    </citation>
    <scope>NUCLEOTIDE SEQUENCE [LARGE SCALE GENOMIC DNA]</scope>
    <source>
        <strain evidence="2 3">HS21</strain>
    </source>
</reference>
<sequence>MVRNWNLTNHAAAYGKQIVLFVPNLGQADPSFSFVAQKFGFYVGISTKLISLNLCSQNDQWSDQNLTWYFVDARAEAKMEGLERGTGTFHYYRGTGLSSQLTNLPSYRKLWCRELWEGIDVIIQEKEPTLTYDWHIHPSGRLEHLQMLYGGTEVIRLNEQGDLLIQTALGLMTRLKPVAYQITNEGNVPIACNYRILFGPEGSRTLGFELPDGYDTNLDIVIKA</sequence>
<name>A0A3T1CYX5_9BACL</name>
<dbReference type="AlphaFoldDB" id="A0A3T1CYX5"/>
<feature type="domain" description="DUF7948" evidence="1">
    <location>
        <begin position="21"/>
        <end position="222"/>
    </location>
</feature>
<protein>
    <recommendedName>
        <fullName evidence="1">DUF7948 domain-containing protein</fullName>
    </recommendedName>
</protein>
<evidence type="ECO:0000313" key="3">
    <source>
        <dbReference type="Proteomes" id="UP000289856"/>
    </source>
</evidence>
<dbReference type="RefSeq" id="WP_130604916.1">
    <property type="nucleotide sequence ID" value="NZ_AP019400.1"/>
</dbReference>
<dbReference type="EMBL" id="AP019400">
    <property type="protein sequence ID" value="BBI31034.1"/>
    <property type="molecule type" value="Genomic_DNA"/>
</dbReference>
<dbReference type="Proteomes" id="UP000289856">
    <property type="component" value="Chromosome"/>
</dbReference>
<accession>A0A3T1CYX5</accession>
<gene>
    <name evidence="2" type="ORF">KCTCHS21_04330</name>
</gene>
<keyword evidence="3" id="KW-1185">Reference proteome</keyword>
<evidence type="ECO:0000313" key="2">
    <source>
        <dbReference type="EMBL" id="BBI31034.1"/>
    </source>
</evidence>
<organism evidence="2 3">
    <name type="scientific">Cohnella abietis</name>
    <dbReference type="NCBI Taxonomy" id="2507935"/>
    <lineage>
        <taxon>Bacteria</taxon>
        <taxon>Bacillati</taxon>
        <taxon>Bacillota</taxon>
        <taxon>Bacilli</taxon>
        <taxon>Bacillales</taxon>
        <taxon>Paenibacillaceae</taxon>
        <taxon>Cohnella</taxon>
    </lineage>
</organism>
<proteinExistence type="predicted"/>
<dbReference type="KEGG" id="cohn:KCTCHS21_04330"/>
<dbReference type="InterPro" id="IPR057708">
    <property type="entry name" value="DUF7948"/>
</dbReference>
<evidence type="ECO:0000259" key="1">
    <source>
        <dbReference type="Pfam" id="PF25778"/>
    </source>
</evidence>
<dbReference type="Pfam" id="PF25778">
    <property type="entry name" value="DUF7948"/>
    <property type="match status" value="1"/>
</dbReference>
<dbReference type="OrthoDB" id="9796428at2"/>